<dbReference type="Gene3D" id="1.10.1060.10">
    <property type="entry name" value="Alpha-helical ferredoxin"/>
    <property type="match status" value="1"/>
</dbReference>
<evidence type="ECO:0000256" key="5">
    <source>
        <dbReference type="ARBA" id="ARBA00023002"/>
    </source>
</evidence>
<dbReference type="GO" id="GO:0071949">
    <property type="term" value="F:FAD binding"/>
    <property type="evidence" value="ECO:0007669"/>
    <property type="project" value="InterPro"/>
</dbReference>
<evidence type="ECO:0000256" key="4">
    <source>
        <dbReference type="ARBA" id="ARBA00022827"/>
    </source>
</evidence>
<dbReference type="OrthoDB" id="9811557at2"/>
<organism evidence="9 10">
    <name type="scientific">Caballeronia sordidicola</name>
    <name type="common">Burkholderia sordidicola</name>
    <dbReference type="NCBI Taxonomy" id="196367"/>
    <lineage>
        <taxon>Bacteria</taxon>
        <taxon>Pseudomonadati</taxon>
        <taxon>Pseudomonadota</taxon>
        <taxon>Betaproteobacteria</taxon>
        <taxon>Burkholderiales</taxon>
        <taxon>Burkholderiaceae</taxon>
        <taxon>Caballeronia</taxon>
    </lineage>
</organism>
<proteinExistence type="predicted"/>
<dbReference type="InterPro" id="IPR036318">
    <property type="entry name" value="FAD-bd_PCMH-like_sf"/>
</dbReference>
<dbReference type="Gene3D" id="3.30.70.2740">
    <property type="match status" value="1"/>
</dbReference>
<evidence type="ECO:0000313" key="9">
    <source>
        <dbReference type="EMBL" id="SAL34264.1"/>
    </source>
</evidence>
<dbReference type="InterPro" id="IPR009051">
    <property type="entry name" value="Helical_ferredxn"/>
</dbReference>
<dbReference type="PANTHER" id="PTHR11748">
    <property type="entry name" value="D-LACTATE DEHYDROGENASE"/>
    <property type="match status" value="1"/>
</dbReference>
<sequence length="1007" mass="110579">MLTRSPEALVQPIHLMPESARATLSPLAARLRRELKGDVLFDRAARGRYATDASIYQIMPMGVVVPRDQADLLLALDIARDARAPVLARGAGTSQCGQTIGEALIIDTSKWLNNIVDFDAEARTVTVEPGVVLDHLNAWLKPHGLWFPVDVSTSAQCTIGGMAGNNSCGSRSMEYGIMVHNVASIDAVLADGHQAAFGALSAMSPDARMRSLIEDIQRIAQRERDEIREQVPKVLRRVAGYNIDLFDCQSPLPFSANGEPNLAHLLVGSEGTLAFSRRLTLKLWPLPEHKTLGVVNFPTFYDAMDMTQHIVKLGPVAVELVDRTMIDLSMSNPAFRPVIEKALVGQPQAVLLVEFAGADKAVQLAKLAQLVELMGDLGLPGSVVEMPEAAQQKALWEVRKAGLNIMMSMKGDGKPVSFIEDCAVPLEHLAQYTTRLTEVFHKHHTEGTWYAHASVGTLHVRPILDMRRDGAQKMRAIAEEASALVREYKGAYSGEHGDGLCRGEWVAWQYGPRINEAFREIKTLFDPENRMSPDRIVNPPKMDDASNFRFPPSYRERALKTQLDWSQWNVTRDPLTGDETPEGTGDDRTGGLAKAVEMCNNNGHCRKFDAGTMCPSYRITKDEQHVTRGRANTLRLAISGQLGDEGLASQDVKDVLDLCVSCKGCKRDCPTGVDMAKIKIEARAAWTAKNGLRLRDRLVGFMPRYAPYASRVPSLFGSVERLPRVAGWLKTRLGLAPERAFPKFVAAFLSTAEQPLPPSVNGKEVLLFVDTFNNYMEPDNARAAKQVLEAAGYTVHLNLKDGERPLCCGRTFLSAGKVDEAKAEARRTLDTLRPFIERGVPVVGLEPSCLLSFRDEFLDYGYGEEARKLAQTSFLFEEFLVKEKQAGRLRLSLKSIANPKALVHGHCHQKAFDVFRPVQAVLGWIPSLEVQVIESSCCGMAGSFGYEAEHYAASKAMAELSLLPAIRKAAGALIVADGTSCRHQIADGTNAKAMHVARVLASALKNS</sequence>
<dbReference type="Pfam" id="PF01565">
    <property type="entry name" value="FAD_binding_4"/>
    <property type="match status" value="1"/>
</dbReference>
<keyword evidence="4" id="KW-0274">FAD</keyword>
<dbReference type="InterPro" id="IPR004113">
    <property type="entry name" value="FAD-bd_oxidored_4_C"/>
</dbReference>
<keyword evidence="5" id="KW-0560">Oxidoreductase</keyword>
<keyword evidence="7" id="KW-0411">Iron-sulfur</keyword>
<evidence type="ECO:0000256" key="3">
    <source>
        <dbReference type="ARBA" id="ARBA00022723"/>
    </source>
</evidence>
<dbReference type="EMBL" id="FCOC02000009">
    <property type="protein sequence ID" value="SAL34264.1"/>
    <property type="molecule type" value="Genomic_DNA"/>
</dbReference>
<name>A0A158GQ48_CABSO</name>
<feature type="domain" description="FAD-binding PCMH-type" evidence="8">
    <location>
        <begin position="56"/>
        <end position="286"/>
    </location>
</feature>
<dbReference type="Gene3D" id="3.30.70.2190">
    <property type="match status" value="1"/>
</dbReference>
<comment type="cofactor">
    <cofactor evidence="1">
        <name>FAD</name>
        <dbReference type="ChEBI" id="CHEBI:57692"/>
    </cofactor>
</comment>
<keyword evidence="6" id="KW-0408">Iron</keyword>
<dbReference type="AlphaFoldDB" id="A0A158GQ48"/>
<dbReference type="PROSITE" id="PS51387">
    <property type="entry name" value="FAD_PCMH"/>
    <property type="match status" value="1"/>
</dbReference>
<keyword evidence="2" id="KW-0285">Flavoprotein</keyword>
<accession>A0A158GQ48</accession>
<dbReference type="GO" id="GO:0008720">
    <property type="term" value="F:D-lactate dehydrogenase (NAD+) activity"/>
    <property type="evidence" value="ECO:0007669"/>
    <property type="project" value="TreeGrafter"/>
</dbReference>
<reference evidence="9 10" key="1">
    <citation type="submission" date="2016-01" db="EMBL/GenBank/DDBJ databases">
        <authorList>
            <person name="Oliw E.H."/>
        </authorList>
    </citation>
    <scope>NUCLEOTIDE SEQUENCE [LARGE SCALE GENOMIC DNA]</scope>
    <source>
        <strain evidence="9">LMG 22029</strain>
    </source>
</reference>
<evidence type="ECO:0000256" key="1">
    <source>
        <dbReference type="ARBA" id="ARBA00001974"/>
    </source>
</evidence>
<dbReference type="InterPro" id="IPR016169">
    <property type="entry name" value="FAD-bd_PCMH_sub2"/>
</dbReference>
<dbReference type="InterPro" id="IPR016166">
    <property type="entry name" value="FAD-bd_PCMH"/>
</dbReference>
<protein>
    <submittedName>
        <fullName evidence="9">D-lactate dehydrogenase (Cytochrome)</fullName>
    </submittedName>
</protein>
<dbReference type="RefSeq" id="WP_060856461.1">
    <property type="nucleotide sequence ID" value="NZ_FCOC02000009.1"/>
</dbReference>
<dbReference type="Pfam" id="PF13183">
    <property type="entry name" value="Fer4_8"/>
    <property type="match status" value="1"/>
</dbReference>
<dbReference type="Pfam" id="PF02754">
    <property type="entry name" value="CCG"/>
    <property type="match status" value="1"/>
</dbReference>
<evidence type="ECO:0000313" key="10">
    <source>
        <dbReference type="Proteomes" id="UP000054893"/>
    </source>
</evidence>
<evidence type="ECO:0000256" key="6">
    <source>
        <dbReference type="ARBA" id="ARBA00023004"/>
    </source>
</evidence>
<evidence type="ECO:0000256" key="7">
    <source>
        <dbReference type="ARBA" id="ARBA00023014"/>
    </source>
</evidence>
<gene>
    <name evidence="9" type="ORF">AWB64_03318</name>
</gene>
<dbReference type="InterPro" id="IPR006094">
    <property type="entry name" value="Oxid_FAD_bind_N"/>
</dbReference>
<dbReference type="SUPFAM" id="SSF56176">
    <property type="entry name" value="FAD-binding/transporter-associated domain-like"/>
    <property type="match status" value="1"/>
</dbReference>
<dbReference type="Proteomes" id="UP000054893">
    <property type="component" value="Unassembled WGS sequence"/>
</dbReference>
<evidence type="ECO:0000259" key="8">
    <source>
        <dbReference type="PROSITE" id="PS51387"/>
    </source>
</evidence>
<dbReference type="GO" id="GO:0004458">
    <property type="term" value="F:D-lactate dehydrogenase (cytochrome) activity"/>
    <property type="evidence" value="ECO:0007669"/>
    <property type="project" value="TreeGrafter"/>
</dbReference>
<keyword evidence="3" id="KW-0479">Metal-binding</keyword>
<dbReference type="Pfam" id="PF02913">
    <property type="entry name" value="FAD-oxidase_C"/>
    <property type="match status" value="1"/>
</dbReference>
<dbReference type="Gene3D" id="3.30.465.10">
    <property type="match status" value="1"/>
</dbReference>
<dbReference type="InterPro" id="IPR004017">
    <property type="entry name" value="Cys_rich_dom"/>
</dbReference>
<dbReference type="GO" id="GO:0046872">
    <property type="term" value="F:metal ion binding"/>
    <property type="evidence" value="ECO:0007669"/>
    <property type="project" value="UniProtKB-KW"/>
</dbReference>
<dbReference type="InterPro" id="IPR017900">
    <property type="entry name" value="4Fe4S_Fe_S_CS"/>
</dbReference>
<dbReference type="PROSITE" id="PS00198">
    <property type="entry name" value="4FE4S_FER_1"/>
    <property type="match status" value="1"/>
</dbReference>
<evidence type="ECO:0000256" key="2">
    <source>
        <dbReference type="ARBA" id="ARBA00022630"/>
    </source>
</evidence>
<dbReference type="InterPro" id="IPR017896">
    <property type="entry name" value="4Fe4S_Fe-S-bd"/>
</dbReference>
<dbReference type="PANTHER" id="PTHR11748:SF119">
    <property type="entry name" value="D-2-HYDROXYGLUTARATE DEHYDROGENASE"/>
    <property type="match status" value="1"/>
</dbReference>
<dbReference type="InterPro" id="IPR016164">
    <property type="entry name" value="FAD-linked_Oxase-like_C"/>
</dbReference>
<dbReference type="SUPFAM" id="SSF46548">
    <property type="entry name" value="alpha-helical ferredoxin"/>
    <property type="match status" value="1"/>
</dbReference>
<dbReference type="GO" id="GO:1903457">
    <property type="term" value="P:lactate catabolic process"/>
    <property type="evidence" value="ECO:0007669"/>
    <property type="project" value="TreeGrafter"/>
</dbReference>
<dbReference type="GO" id="GO:0051536">
    <property type="term" value="F:iron-sulfur cluster binding"/>
    <property type="evidence" value="ECO:0007669"/>
    <property type="project" value="UniProtKB-KW"/>
</dbReference>
<dbReference type="SUPFAM" id="SSF55103">
    <property type="entry name" value="FAD-linked oxidases, C-terminal domain"/>
    <property type="match status" value="1"/>
</dbReference>